<evidence type="ECO:0000256" key="4">
    <source>
        <dbReference type="ARBA" id="ARBA00022989"/>
    </source>
</evidence>
<feature type="transmembrane region" description="Helical" evidence="6">
    <location>
        <begin position="396"/>
        <end position="415"/>
    </location>
</feature>
<feature type="transmembrane region" description="Helical" evidence="6">
    <location>
        <begin position="16"/>
        <end position="35"/>
    </location>
</feature>
<evidence type="ECO:0000256" key="3">
    <source>
        <dbReference type="ARBA" id="ARBA00022692"/>
    </source>
</evidence>
<keyword evidence="2" id="KW-1003">Cell membrane</keyword>
<feature type="transmembrane region" description="Helical" evidence="6">
    <location>
        <begin position="421"/>
        <end position="438"/>
    </location>
</feature>
<feature type="transmembrane region" description="Helical" evidence="6">
    <location>
        <begin position="185"/>
        <end position="207"/>
    </location>
</feature>
<comment type="caution">
    <text evidence="7">The sequence shown here is derived from an EMBL/GenBank/DDBJ whole genome shotgun (WGS) entry which is preliminary data.</text>
</comment>
<comment type="subcellular location">
    <subcellularLocation>
        <location evidence="1">Cell membrane</location>
        <topology evidence="1">Multi-pass membrane protein</topology>
    </subcellularLocation>
</comment>
<feature type="transmembrane region" description="Helical" evidence="6">
    <location>
        <begin position="104"/>
        <end position="122"/>
    </location>
</feature>
<feature type="transmembrane region" description="Helical" evidence="6">
    <location>
        <begin position="128"/>
        <end position="146"/>
    </location>
</feature>
<keyword evidence="4 6" id="KW-1133">Transmembrane helix</keyword>
<evidence type="ECO:0000256" key="2">
    <source>
        <dbReference type="ARBA" id="ARBA00022475"/>
    </source>
</evidence>
<dbReference type="RefSeq" id="WP_166147077.1">
    <property type="nucleotide sequence ID" value="NZ_JAANYN010000004.1"/>
</dbReference>
<feature type="transmembrane region" description="Helical" evidence="6">
    <location>
        <begin position="47"/>
        <end position="67"/>
    </location>
</feature>
<accession>A0ABX0H6L9</accession>
<proteinExistence type="predicted"/>
<dbReference type="InterPro" id="IPR002293">
    <property type="entry name" value="AA/rel_permease1"/>
</dbReference>
<gene>
    <name evidence="7" type="primary">eat</name>
    <name evidence="7" type="ORF">G9Q97_11885</name>
</gene>
<dbReference type="InterPro" id="IPR050367">
    <property type="entry name" value="APC_superfamily"/>
</dbReference>
<evidence type="ECO:0000313" key="8">
    <source>
        <dbReference type="Proteomes" id="UP000649799"/>
    </source>
</evidence>
<feature type="transmembrane region" description="Helical" evidence="6">
    <location>
        <begin position="334"/>
        <end position="350"/>
    </location>
</feature>
<dbReference type="PIRSF" id="PIRSF006060">
    <property type="entry name" value="AA_transporter"/>
    <property type="match status" value="1"/>
</dbReference>
<dbReference type="PANTHER" id="PTHR42770:SF11">
    <property type="entry name" value="INNER MEMBRANE TRANSPORT PROTEIN YBAT"/>
    <property type="match status" value="1"/>
</dbReference>
<keyword evidence="8" id="KW-1185">Reference proteome</keyword>
<sequence>MNHTSPVQDSQLKKTLGPFMLWGLGVGYVISGNYFGWNLGLAEGGTWGAAIAIFFIIIMYITFTFSYTEMACAIPKAGGAFSYAERGLGKHLGFLAGMSQNIEFIFAPPAIASAIGAYFGIFFPEWNILYIGIAAYLIFTGLNVVGLEVAATFELFITIVAVLGLLFFAGVTLPEFKFENLQIQGFHQGYAGIVAAIPFAIWFFLAIEGVANVAEETINPQKNILKGFGFALLTLVILCILTFASAVGVGGWEAIVYPDDSGIASDSPLPLAMSMVVGEGHWNYQILTFIALFGLVASFNGIILAAGRTTFEFGRVGYAPPAIGKVNKRFKTPGNALLFNMLIGIIALLTGKTGEIITIAVFGALGLYILSMIACLKLRKNEPDLYRPFKVPFYPLFPVVALIIASISMIAMVIYNFNLALIFFAMLLGSYLFFKLFIHKA</sequence>
<dbReference type="EMBL" id="JAANYN010000004">
    <property type="protein sequence ID" value="NHE57510.1"/>
    <property type="molecule type" value="Genomic_DNA"/>
</dbReference>
<evidence type="ECO:0000256" key="1">
    <source>
        <dbReference type="ARBA" id="ARBA00004651"/>
    </source>
</evidence>
<name>A0ABX0H6L9_9BACT</name>
<dbReference type="PANTHER" id="PTHR42770">
    <property type="entry name" value="AMINO ACID TRANSPORTER-RELATED"/>
    <property type="match status" value="1"/>
</dbReference>
<dbReference type="Proteomes" id="UP000649799">
    <property type="component" value="Unassembled WGS sequence"/>
</dbReference>
<dbReference type="Pfam" id="PF13520">
    <property type="entry name" value="AA_permease_2"/>
    <property type="match status" value="1"/>
</dbReference>
<feature type="transmembrane region" description="Helical" evidence="6">
    <location>
        <begin position="356"/>
        <end position="376"/>
    </location>
</feature>
<evidence type="ECO:0000313" key="7">
    <source>
        <dbReference type="EMBL" id="NHE57510.1"/>
    </source>
</evidence>
<dbReference type="NCBIfam" id="TIGR00908">
    <property type="entry name" value="2A0305"/>
    <property type="match status" value="1"/>
</dbReference>
<keyword evidence="3 6" id="KW-0812">Transmembrane</keyword>
<dbReference type="Gene3D" id="1.20.1740.10">
    <property type="entry name" value="Amino acid/polyamine transporter I"/>
    <property type="match status" value="1"/>
</dbReference>
<evidence type="ECO:0000256" key="6">
    <source>
        <dbReference type="SAM" id="Phobius"/>
    </source>
</evidence>
<protein>
    <submittedName>
        <fullName evidence="7">Ethanolamine permease</fullName>
    </submittedName>
</protein>
<keyword evidence="5 6" id="KW-0472">Membrane</keyword>
<reference evidence="7 8" key="1">
    <citation type="submission" date="2020-03" db="EMBL/GenBank/DDBJ databases">
        <title>Cyclobacterium plantarum sp. nov., a marine bacterium isolated from a coastal-marine wetland.</title>
        <authorList>
            <person name="Sanchez-Porro C."/>
            <person name="Ventosa A."/>
            <person name="Amoozegar M."/>
        </authorList>
    </citation>
    <scope>NUCLEOTIDE SEQUENCE [LARGE SCALE GENOMIC DNA]</scope>
    <source>
        <strain evidence="7 8">GBPx2</strain>
    </source>
</reference>
<dbReference type="InterPro" id="IPR004757">
    <property type="entry name" value="EtNH_permease"/>
</dbReference>
<evidence type="ECO:0000256" key="5">
    <source>
        <dbReference type="ARBA" id="ARBA00023136"/>
    </source>
</evidence>
<feature type="transmembrane region" description="Helical" evidence="6">
    <location>
        <begin position="282"/>
        <end position="306"/>
    </location>
</feature>
<feature type="transmembrane region" description="Helical" evidence="6">
    <location>
        <begin position="153"/>
        <end position="173"/>
    </location>
</feature>
<organism evidence="7 8">
    <name type="scientific">Cyclobacterium plantarum</name>
    <dbReference type="NCBI Taxonomy" id="2716263"/>
    <lineage>
        <taxon>Bacteria</taxon>
        <taxon>Pseudomonadati</taxon>
        <taxon>Bacteroidota</taxon>
        <taxon>Cytophagia</taxon>
        <taxon>Cytophagales</taxon>
        <taxon>Cyclobacteriaceae</taxon>
        <taxon>Cyclobacterium</taxon>
    </lineage>
</organism>
<feature type="transmembrane region" description="Helical" evidence="6">
    <location>
        <begin position="228"/>
        <end position="252"/>
    </location>
</feature>